<dbReference type="EMBL" id="MLAW01000090">
    <property type="protein sequence ID" value="OJJ13861.1"/>
    <property type="molecule type" value="Genomic_DNA"/>
</dbReference>
<gene>
    <name evidence="3" type="ORF">BI308_25490</name>
</gene>
<organism evidence="3 4">
    <name type="scientific">Roseofilum reptotaenium AO1-A</name>
    <dbReference type="NCBI Taxonomy" id="1925591"/>
    <lineage>
        <taxon>Bacteria</taxon>
        <taxon>Bacillati</taxon>
        <taxon>Cyanobacteriota</taxon>
        <taxon>Cyanophyceae</taxon>
        <taxon>Desertifilales</taxon>
        <taxon>Desertifilaceae</taxon>
        <taxon>Roseofilum</taxon>
    </lineage>
</organism>
<keyword evidence="2" id="KW-0812">Transmembrane</keyword>
<keyword evidence="2" id="KW-1133">Transmembrane helix</keyword>
<feature type="compositionally biased region" description="Basic and acidic residues" evidence="1">
    <location>
        <begin position="215"/>
        <end position="238"/>
    </location>
</feature>
<keyword evidence="2" id="KW-0472">Membrane</keyword>
<protein>
    <submittedName>
        <fullName evidence="3">Uncharacterized protein</fullName>
    </submittedName>
</protein>
<evidence type="ECO:0000313" key="3">
    <source>
        <dbReference type="EMBL" id="OJJ13861.1"/>
    </source>
</evidence>
<comment type="caution">
    <text evidence="3">The sequence shown here is derived from an EMBL/GenBank/DDBJ whole genome shotgun (WGS) entry which is preliminary data.</text>
</comment>
<reference evidence="3" key="1">
    <citation type="submission" date="2016-10" db="EMBL/GenBank/DDBJ databases">
        <title>CRISPR-Cas defence system in Roseofilum reptotaenium: evidence of a bacteriophage-cyanobacterium arms race in the coral black band disease.</title>
        <authorList>
            <person name="Buerger P."/>
            <person name="Wood-Charlson E.M."/>
            <person name="Weynberg K.D."/>
            <person name="Willis B."/>
            <person name="Van Oppen M.J."/>
        </authorList>
    </citation>
    <scope>NUCLEOTIDE SEQUENCE [LARGE SCALE GENOMIC DNA]</scope>
    <source>
        <strain evidence="3">AO1-A</strain>
    </source>
</reference>
<feature type="transmembrane region" description="Helical" evidence="2">
    <location>
        <begin position="117"/>
        <end position="138"/>
    </location>
</feature>
<proteinExistence type="predicted"/>
<evidence type="ECO:0000256" key="1">
    <source>
        <dbReference type="SAM" id="MobiDB-lite"/>
    </source>
</evidence>
<evidence type="ECO:0000313" key="4">
    <source>
        <dbReference type="Proteomes" id="UP000183940"/>
    </source>
</evidence>
<feature type="region of interest" description="Disordered" evidence="1">
    <location>
        <begin position="175"/>
        <end position="293"/>
    </location>
</feature>
<dbReference type="Proteomes" id="UP000183940">
    <property type="component" value="Unassembled WGS sequence"/>
</dbReference>
<dbReference type="AlphaFoldDB" id="A0A1L9QJK3"/>
<feature type="transmembrane region" description="Helical" evidence="2">
    <location>
        <begin position="144"/>
        <end position="164"/>
    </location>
</feature>
<feature type="transmembrane region" description="Helical" evidence="2">
    <location>
        <begin position="68"/>
        <end position="88"/>
    </location>
</feature>
<feature type="compositionally biased region" description="Basic and acidic residues" evidence="1">
    <location>
        <begin position="191"/>
        <end position="205"/>
    </location>
</feature>
<name>A0A1L9QJK3_9CYAN</name>
<feature type="compositionally biased region" description="Basic residues" evidence="1">
    <location>
        <begin position="239"/>
        <end position="254"/>
    </location>
</feature>
<accession>A0A1L9QJK3</accession>
<keyword evidence="4" id="KW-1185">Reference proteome</keyword>
<dbReference type="STRING" id="1925591.BI308_25490"/>
<feature type="compositionally biased region" description="Polar residues" evidence="1">
    <location>
        <begin position="270"/>
        <end position="293"/>
    </location>
</feature>
<evidence type="ECO:0000256" key="2">
    <source>
        <dbReference type="SAM" id="Phobius"/>
    </source>
</evidence>
<sequence length="293" mass="34774">MSYPTWLPYPRCFGRSALTLLGLTLSIAVMVLLFMLGWQSWEIFPNLLNPDNMTQYQFNRAVERMIEFSAVLGIFGFVIFPVIIMIWIRKIVETIELAIKKQPVQWKIRPALTFQGFGDFIICYFSLLVTFILLSIFFDILEVLNAVGTFSLGTIFLTQSYCYYGRTLMHEGRAAASERQQQKRQTANQWREYKRQGREERRSFDPIEAELNQMKGEEKQRQLTEERRVQRQQQEEKRARKKPEKRNPRSRSRPQLKTVLQERNRPLFKTTLQRKNQHLHSISQKNSWKLSTP</sequence>
<feature type="transmembrane region" description="Helical" evidence="2">
    <location>
        <begin position="12"/>
        <end position="38"/>
    </location>
</feature>